<dbReference type="InterPro" id="IPR042073">
    <property type="entry name" value="TraM_DNA-bd"/>
</dbReference>
<dbReference type="SUPFAM" id="SSF47729">
    <property type="entry name" value="IHF-like DNA-binding proteins"/>
    <property type="match status" value="1"/>
</dbReference>
<reference evidence="9 10" key="1">
    <citation type="journal article" date="2012" name="Genome Res.">
        <title>Genomic basis of endosymbiont-conferred protection against an insect parasitoid.</title>
        <authorList>
            <person name="Hansen A.K."/>
            <person name="Vorburger C."/>
            <person name="Moran N.A."/>
        </authorList>
    </citation>
    <scope>NUCLEOTIDE SEQUENCE [LARGE SCALE GENOMIC DNA]</scope>
    <source>
        <strain evidence="10">R5.15</strain>
    </source>
</reference>
<proteinExistence type="inferred from homology"/>
<dbReference type="InterPro" id="IPR010992">
    <property type="entry name" value="IHF-like_DNA-bd_dom_sf"/>
</dbReference>
<keyword evidence="6" id="KW-0805">Transcription regulation</keyword>
<dbReference type="AlphaFoldDB" id="G2GX68"/>
<accession>G2GX68</accession>
<dbReference type="RefSeq" id="WP_006705987.1">
    <property type="nucleotide sequence ID" value="NZ_AGCA01000069.1"/>
</dbReference>
<name>G2GX68_9ENTR</name>
<evidence type="ECO:0000256" key="1">
    <source>
        <dbReference type="ARBA" id="ARBA00004496"/>
    </source>
</evidence>
<dbReference type="Gene3D" id="1.10.10.450">
    <property type="entry name" value="TraM protein, DNA-binding"/>
    <property type="match status" value="1"/>
</dbReference>
<gene>
    <name evidence="9" type="ORF">Rin_00003570</name>
</gene>
<evidence type="ECO:0000256" key="6">
    <source>
        <dbReference type="ARBA" id="ARBA00023015"/>
    </source>
</evidence>
<evidence type="ECO:0000313" key="9">
    <source>
        <dbReference type="EMBL" id="EGY29666.1"/>
    </source>
</evidence>
<evidence type="ECO:0000256" key="3">
    <source>
        <dbReference type="ARBA" id="ARBA00020534"/>
    </source>
</evidence>
<comment type="subcellular location">
    <subcellularLocation>
        <location evidence="1">Cytoplasm</location>
    </subcellularLocation>
</comment>
<keyword evidence="10" id="KW-1185">Reference proteome</keyword>
<dbReference type="Pfam" id="PF05261">
    <property type="entry name" value="Tra_M"/>
    <property type="match status" value="1"/>
</dbReference>
<evidence type="ECO:0000313" key="10">
    <source>
        <dbReference type="Proteomes" id="UP000004116"/>
    </source>
</evidence>
<sequence length="84" mass="9559">MPKVQVFVSKTTLKNINTIVIDKRNDGAKEHEANTSNTASMLIELGLKVYELQQKKTDSNFNQTEFNKVILENVVKTSFICQKL</sequence>
<evidence type="ECO:0000256" key="4">
    <source>
        <dbReference type="ARBA" id="ARBA00022490"/>
    </source>
</evidence>
<protein>
    <recommendedName>
        <fullName evidence="3">Relaxosome protein TraM</fullName>
    </recommendedName>
</protein>
<dbReference type="GO" id="GO:0005737">
    <property type="term" value="C:cytoplasm"/>
    <property type="evidence" value="ECO:0007669"/>
    <property type="project" value="UniProtKB-SubCell"/>
</dbReference>
<keyword evidence="7" id="KW-0238">DNA-binding</keyword>
<dbReference type="GO" id="GO:0003677">
    <property type="term" value="F:DNA binding"/>
    <property type="evidence" value="ECO:0007669"/>
    <property type="project" value="UniProtKB-KW"/>
</dbReference>
<evidence type="ECO:0000256" key="5">
    <source>
        <dbReference type="ARBA" id="ARBA00022971"/>
    </source>
</evidence>
<dbReference type="SUPFAM" id="SSF140581">
    <property type="entry name" value="TraM-like"/>
    <property type="match status" value="1"/>
</dbReference>
<evidence type="ECO:0000256" key="2">
    <source>
        <dbReference type="ARBA" id="ARBA00008859"/>
    </source>
</evidence>
<keyword evidence="4" id="KW-0963">Cytoplasm</keyword>
<evidence type="ECO:0000256" key="8">
    <source>
        <dbReference type="ARBA" id="ARBA00023163"/>
    </source>
</evidence>
<keyword evidence="8" id="KW-0804">Transcription</keyword>
<dbReference type="InterPro" id="IPR007925">
    <property type="entry name" value="TRelaxosome_TraM"/>
</dbReference>
<keyword evidence="5" id="KW-0184">Conjugation</keyword>
<comment type="similarity">
    <text evidence="2">Belongs to the relaxosome TraM family.</text>
</comment>
<dbReference type="Gene3D" id="1.10.287.2320">
    <property type="match status" value="1"/>
</dbReference>
<feature type="non-terminal residue" evidence="9">
    <location>
        <position position="84"/>
    </location>
</feature>
<comment type="caution">
    <text evidence="9">The sequence shown here is derived from an EMBL/GenBank/DDBJ whole genome shotgun (WGS) entry which is preliminary data.</text>
</comment>
<dbReference type="NCBIfam" id="NF010267">
    <property type="entry name" value="PRK13713.1"/>
    <property type="match status" value="1"/>
</dbReference>
<dbReference type="EMBL" id="AGCA01000069">
    <property type="protein sequence ID" value="EGY29666.1"/>
    <property type="molecule type" value="Genomic_DNA"/>
</dbReference>
<dbReference type="Proteomes" id="UP000004116">
    <property type="component" value="Unassembled WGS sequence"/>
</dbReference>
<organism evidence="9 10">
    <name type="scientific">Candidatus Regiella insecticola 5.15</name>
    <dbReference type="NCBI Taxonomy" id="1005043"/>
    <lineage>
        <taxon>Bacteria</taxon>
        <taxon>Pseudomonadati</taxon>
        <taxon>Pseudomonadota</taxon>
        <taxon>Gammaproteobacteria</taxon>
        <taxon>Enterobacterales</taxon>
        <taxon>Enterobacteriaceae</taxon>
        <taxon>aphid secondary symbionts</taxon>
        <taxon>Candidatus Regiella</taxon>
    </lineage>
</organism>
<dbReference type="OrthoDB" id="6608258at2"/>
<evidence type="ECO:0000256" key="7">
    <source>
        <dbReference type="ARBA" id="ARBA00023125"/>
    </source>
</evidence>